<accession>A0A4Y7TDE3</accession>
<keyword evidence="3" id="KW-1185">Reference proteome</keyword>
<name>A0A4Y7TDE3_COPMI</name>
<protein>
    <submittedName>
        <fullName evidence="2">Uncharacterized protein</fullName>
    </submittedName>
</protein>
<feature type="signal peptide" evidence="1">
    <location>
        <begin position="1"/>
        <end position="37"/>
    </location>
</feature>
<dbReference type="STRING" id="71717.A0A4Y7TDE3"/>
<reference evidence="2 3" key="1">
    <citation type="journal article" date="2019" name="Nat. Ecol. Evol.">
        <title>Megaphylogeny resolves global patterns of mushroom evolution.</title>
        <authorList>
            <person name="Varga T."/>
            <person name="Krizsan K."/>
            <person name="Foldi C."/>
            <person name="Dima B."/>
            <person name="Sanchez-Garcia M."/>
            <person name="Sanchez-Ramirez S."/>
            <person name="Szollosi G.J."/>
            <person name="Szarkandi J.G."/>
            <person name="Papp V."/>
            <person name="Albert L."/>
            <person name="Andreopoulos W."/>
            <person name="Angelini C."/>
            <person name="Antonin V."/>
            <person name="Barry K.W."/>
            <person name="Bougher N.L."/>
            <person name="Buchanan P."/>
            <person name="Buyck B."/>
            <person name="Bense V."/>
            <person name="Catcheside P."/>
            <person name="Chovatia M."/>
            <person name="Cooper J."/>
            <person name="Damon W."/>
            <person name="Desjardin D."/>
            <person name="Finy P."/>
            <person name="Geml J."/>
            <person name="Haridas S."/>
            <person name="Hughes K."/>
            <person name="Justo A."/>
            <person name="Karasinski D."/>
            <person name="Kautmanova I."/>
            <person name="Kiss B."/>
            <person name="Kocsube S."/>
            <person name="Kotiranta H."/>
            <person name="LaButti K.M."/>
            <person name="Lechner B.E."/>
            <person name="Liimatainen K."/>
            <person name="Lipzen A."/>
            <person name="Lukacs Z."/>
            <person name="Mihaltcheva S."/>
            <person name="Morgado L.N."/>
            <person name="Niskanen T."/>
            <person name="Noordeloos M.E."/>
            <person name="Ohm R.A."/>
            <person name="Ortiz-Santana B."/>
            <person name="Ovrebo C."/>
            <person name="Racz N."/>
            <person name="Riley R."/>
            <person name="Savchenko A."/>
            <person name="Shiryaev A."/>
            <person name="Soop K."/>
            <person name="Spirin V."/>
            <person name="Szebenyi C."/>
            <person name="Tomsovsky M."/>
            <person name="Tulloss R.E."/>
            <person name="Uehling J."/>
            <person name="Grigoriev I.V."/>
            <person name="Vagvolgyi C."/>
            <person name="Papp T."/>
            <person name="Martin F.M."/>
            <person name="Miettinen O."/>
            <person name="Hibbett D.S."/>
            <person name="Nagy L.G."/>
        </authorList>
    </citation>
    <scope>NUCLEOTIDE SEQUENCE [LARGE SCALE GENOMIC DNA]</scope>
    <source>
        <strain evidence="2 3">FP101781</strain>
    </source>
</reference>
<evidence type="ECO:0000313" key="2">
    <source>
        <dbReference type="EMBL" id="TEB32196.1"/>
    </source>
</evidence>
<gene>
    <name evidence="2" type="ORF">FA13DRAFT_1628362</name>
</gene>
<keyword evidence="1" id="KW-0732">Signal</keyword>
<dbReference type="Gene3D" id="2.60.120.260">
    <property type="entry name" value="Galactose-binding domain-like"/>
    <property type="match status" value="1"/>
</dbReference>
<dbReference type="Proteomes" id="UP000298030">
    <property type="component" value="Unassembled WGS sequence"/>
</dbReference>
<feature type="chain" id="PRO_5021457588" evidence="1">
    <location>
        <begin position="38"/>
        <end position="168"/>
    </location>
</feature>
<evidence type="ECO:0000256" key="1">
    <source>
        <dbReference type="SAM" id="SignalP"/>
    </source>
</evidence>
<proteinExistence type="predicted"/>
<sequence length="168" mass="18258">MKPKFTPSSSSSPTFSWALRLWICLTVVLIHSGIVLGQRNTSVTQDSTSIVYRGEWRSVNDTRSIGGVHRLAVGAGASAEYTFTGTAFYFSSAKWPYPIRSNVSMDGRPGIILDLQDHDSPEQSRNASATAGARINERGVWSNLANGRHTVRITVPIGDQAAVLDGFM</sequence>
<dbReference type="AlphaFoldDB" id="A0A4Y7TDE3"/>
<dbReference type="EMBL" id="QPFP01000016">
    <property type="protein sequence ID" value="TEB32196.1"/>
    <property type="molecule type" value="Genomic_DNA"/>
</dbReference>
<organism evidence="2 3">
    <name type="scientific">Coprinellus micaceus</name>
    <name type="common">Glistening ink-cap mushroom</name>
    <name type="synonym">Coprinus micaceus</name>
    <dbReference type="NCBI Taxonomy" id="71717"/>
    <lineage>
        <taxon>Eukaryota</taxon>
        <taxon>Fungi</taxon>
        <taxon>Dikarya</taxon>
        <taxon>Basidiomycota</taxon>
        <taxon>Agaricomycotina</taxon>
        <taxon>Agaricomycetes</taxon>
        <taxon>Agaricomycetidae</taxon>
        <taxon>Agaricales</taxon>
        <taxon>Agaricineae</taxon>
        <taxon>Psathyrellaceae</taxon>
        <taxon>Coprinellus</taxon>
    </lineage>
</organism>
<dbReference type="OrthoDB" id="3234968at2759"/>
<comment type="caution">
    <text evidence="2">The sequence shown here is derived from an EMBL/GenBank/DDBJ whole genome shotgun (WGS) entry which is preliminary data.</text>
</comment>
<evidence type="ECO:0000313" key="3">
    <source>
        <dbReference type="Proteomes" id="UP000298030"/>
    </source>
</evidence>